<sequence length="202" mass="22523">MKKLILCISWITVACFSLMFCLFSLIKYSKVKDGSKFLSMQAKQLLPKSGYQFYAALPQVLGSFSQAIAKEDARPEILRQFLASYNSPIEAYAQKIVTESDVNAIDYRMITAIAMCESTLGKNMPAGSHNAWGYAIYTGEQSGAAFENWNEAIEVIAQYLASKYYRQGLTTPEEIGPIYAPPSVENGNSWAKCVGKFMDELR</sequence>
<gene>
    <name evidence="1" type="ORF">UV59_C0050G0006</name>
</gene>
<comment type="caution">
    <text evidence="1">The sequence shown here is derived from an EMBL/GenBank/DDBJ whole genome shotgun (WGS) entry which is preliminary data.</text>
</comment>
<evidence type="ECO:0000313" key="2">
    <source>
        <dbReference type="Proteomes" id="UP000034543"/>
    </source>
</evidence>
<dbReference type="EMBL" id="LCFB01000050">
    <property type="protein sequence ID" value="KKS83071.1"/>
    <property type="molecule type" value="Genomic_DNA"/>
</dbReference>
<name>A0A0G1EJ63_9BACT</name>
<dbReference type="AlphaFoldDB" id="A0A0G1EJ63"/>
<dbReference type="PROSITE" id="PS51257">
    <property type="entry name" value="PROKAR_LIPOPROTEIN"/>
    <property type="match status" value="1"/>
</dbReference>
<evidence type="ECO:0008006" key="3">
    <source>
        <dbReference type="Google" id="ProtNLM"/>
    </source>
</evidence>
<protein>
    <recommendedName>
        <fullName evidence="3">Mannosyl-glycoprotein endo-beta-N-acetylglucosamidase-like domain-containing protein</fullName>
    </recommendedName>
</protein>
<accession>A0A0G1EJ63</accession>
<dbReference type="Proteomes" id="UP000034543">
    <property type="component" value="Unassembled WGS sequence"/>
</dbReference>
<dbReference type="STRING" id="1618436.UV59_C0050G0006"/>
<organism evidence="1 2">
    <name type="scientific">Candidatus Gottesmanbacteria bacterium GW2011_GWA1_43_11</name>
    <dbReference type="NCBI Taxonomy" id="1618436"/>
    <lineage>
        <taxon>Bacteria</taxon>
        <taxon>Candidatus Gottesmaniibacteriota</taxon>
    </lineage>
</organism>
<evidence type="ECO:0000313" key="1">
    <source>
        <dbReference type="EMBL" id="KKS83071.1"/>
    </source>
</evidence>
<reference evidence="1 2" key="1">
    <citation type="journal article" date="2015" name="Nature">
        <title>rRNA introns, odd ribosomes, and small enigmatic genomes across a large radiation of phyla.</title>
        <authorList>
            <person name="Brown C.T."/>
            <person name="Hug L.A."/>
            <person name="Thomas B.C."/>
            <person name="Sharon I."/>
            <person name="Castelle C.J."/>
            <person name="Singh A."/>
            <person name="Wilkins M.J."/>
            <person name="Williams K.H."/>
            <person name="Banfield J.F."/>
        </authorList>
    </citation>
    <scope>NUCLEOTIDE SEQUENCE [LARGE SCALE GENOMIC DNA]</scope>
</reference>
<proteinExistence type="predicted"/>